<evidence type="ECO:0000256" key="3">
    <source>
        <dbReference type="ARBA" id="ARBA00023163"/>
    </source>
</evidence>
<sequence length="146" mass="16475">MTDIVSDLQTSVSTIMRVLKVAETSHQVAHKELNFQPSDIQSLRFISQNPGCMSAELANHLAIVPTTATSIVDRLVRRGLVLRERPETNRRAVALSLSEQGQFAWTQIDAEEKETMKLMLSALPEEDREQFVRSMTTIAHRVSRQT</sequence>
<comment type="caution">
    <text evidence="5">The sequence shown here is derived from an EMBL/GenBank/DDBJ whole genome shotgun (WGS) entry which is preliminary data.</text>
</comment>
<dbReference type="PROSITE" id="PS50995">
    <property type="entry name" value="HTH_MARR_2"/>
    <property type="match status" value="1"/>
</dbReference>
<dbReference type="OrthoDB" id="8256382at2"/>
<dbReference type="Pfam" id="PF01047">
    <property type="entry name" value="MarR"/>
    <property type="match status" value="1"/>
</dbReference>
<dbReference type="PROSITE" id="PS01117">
    <property type="entry name" value="HTH_MARR_1"/>
    <property type="match status" value="1"/>
</dbReference>
<keyword evidence="1" id="KW-0805">Transcription regulation</keyword>
<accession>A0A6N6JF78</accession>
<dbReference type="EMBL" id="BLJE01000002">
    <property type="protein sequence ID" value="GFE64805.1"/>
    <property type="molecule type" value="Genomic_DNA"/>
</dbReference>
<evidence type="ECO:0000313" key="5">
    <source>
        <dbReference type="EMBL" id="GFE64805.1"/>
    </source>
</evidence>
<feature type="domain" description="HTH marR-type" evidence="4">
    <location>
        <begin position="5"/>
        <end position="140"/>
    </location>
</feature>
<gene>
    <name evidence="5" type="ORF">KIN_18790</name>
</gene>
<proteinExistence type="predicted"/>
<reference evidence="5 6" key="1">
    <citation type="submission" date="2019-12" db="EMBL/GenBank/DDBJ databases">
        <title>Litoreibacter badius sp. nov., a novel bacteriochlorophyll a-containing bacterium in the genus Litoreibacter.</title>
        <authorList>
            <person name="Kanamuro M."/>
            <person name="Takabe Y."/>
            <person name="Mori K."/>
            <person name="Takaichi S."/>
            <person name="Hanada S."/>
        </authorList>
    </citation>
    <scope>NUCLEOTIDE SEQUENCE [LARGE SCALE GENOMIC DNA]</scope>
    <source>
        <strain evidence="5 6">K6</strain>
    </source>
</reference>
<evidence type="ECO:0000313" key="6">
    <source>
        <dbReference type="Proteomes" id="UP000436822"/>
    </source>
</evidence>
<dbReference type="GO" id="GO:0003700">
    <property type="term" value="F:DNA-binding transcription factor activity"/>
    <property type="evidence" value="ECO:0007669"/>
    <property type="project" value="InterPro"/>
</dbReference>
<evidence type="ECO:0000256" key="2">
    <source>
        <dbReference type="ARBA" id="ARBA00023125"/>
    </source>
</evidence>
<keyword evidence="2" id="KW-0238">DNA-binding</keyword>
<dbReference type="InterPro" id="IPR023187">
    <property type="entry name" value="Tscrpt_reg_MarR-type_CS"/>
</dbReference>
<protein>
    <recommendedName>
        <fullName evidence="4">HTH marR-type domain-containing protein</fullName>
    </recommendedName>
</protein>
<dbReference type="PANTHER" id="PTHR42756:SF1">
    <property type="entry name" value="TRANSCRIPTIONAL REPRESSOR OF EMRAB OPERON"/>
    <property type="match status" value="1"/>
</dbReference>
<dbReference type="InterPro" id="IPR000835">
    <property type="entry name" value="HTH_MarR-typ"/>
</dbReference>
<dbReference type="Proteomes" id="UP000436822">
    <property type="component" value="Unassembled WGS sequence"/>
</dbReference>
<dbReference type="Gene3D" id="1.10.10.10">
    <property type="entry name" value="Winged helix-like DNA-binding domain superfamily/Winged helix DNA-binding domain"/>
    <property type="match status" value="1"/>
</dbReference>
<dbReference type="SUPFAM" id="SSF46785">
    <property type="entry name" value="Winged helix' DNA-binding domain"/>
    <property type="match status" value="1"/>
</dbReference>
<dbReference type="SMART" id="SM00347">
    <property type="entry name" value="HTH_MARR"/>
    <property type="match status" value="1"/>
</dbReference>
<dbReference type="GO" id="GO:0003677">
    <property type="term" value="F:DNA binding"/>
    <property type="evidence" value="ECO:0007669"/>
    <property type="project" value="UniProtKB-KW"/>
</dbReference>
<dbReference type="PANTHER" id="PTHR42756">
    <property type="entry name" value="TRANSCRIPTIONAL REGULATOR, MARR"/>
    <property type="match status" value="1"/>
</dbReference>
<evidence type="ECO:0000259" key="4">
    <source>
        <dbReference type="PROSITE" id="PS50995"/>
    </source>
</evidence>
<dbReference type="RefSeq" id="WP_159806272.1">
    <property type="nucleotide sequence ID" value="NZ_BLJE01000002.1"/>
</dbReference>
<dbReference type="AlphaFoldDB" id="A0A6N6JF78"/>
<keyword evidence="6" id="KW-1185">Reference proteome</keyword>
<keyword evidence="3" id="KW-0804">Transcription</keyword>
<dbReference type="InterPro" id="IPR036388">
    <property type="entry name" value="WH-like_DNA-bd_sf"/>
</dbReference>
<dbReference type="InterPro" id="IPR036390">
    <property type="entry name" value="WH_DNA-bd_sf"/>
</dbReference>
<organism evidence="5 6">
    <name type="scientific">Litoreibacter roseus</name>
    <dbReference type="NCBI Taxonomy" id="2601869"/>
    <lineage>
        <taxon>Bacteria</taxon>
        <taxon>Pseudomonadati</taxon>
        <taxon>Pseudomonadota</taxon>
        <taxon>Alphaproteobacteria</taxon>
        <taxon>Rhodobacterales</taxon>
        <taxon>Roseobacteraceae</taxon>
        <taxon>Litoreibacter</taxon>
    </lineage>
</organism>
<evidence type="ECO:0000256" key="1">
    <source>
        <dbReference type="ARBA" id="ARBA00023015"/>
    </source>
</evidence>
<name>A0A6N6JF78_9RHOB</name>